<sequence>MSDILGGLNVRSPTAERIIDCQPLSIKERQDTMAGKATGTILSDLAHPGSHLFKKHSFRRQYRSINTMITHHLHSFFPEHCHLSQPLPRVSDAKTLCIPSVPALFVLI</sequence>
<gene>
    <name evidence="1" type="ORF">PLEPLA_LOCUS11536</name>
</gene>
<keyword evidence="2" id="KW-1185">Reference proteome</keyword>
<dbReference type="EMBL" id="CADEAL010000668">
    <property type="protein sequence ID" value="CAB1423616.1"/>
    <property type="molecule type" value="Genomic_DNA"/>
</dbReference>
<dbReference type="AlphaFoldDB" id="A0A9N7YFF6"/>
<reference evidence="1" key="1">
    <citation type="submission" date="2020-03" db="EMBL/GenBank/DDBJ databases">
        <authorList>
            <person name="Weist P."/>
        </authorList>
    </citation>
    <scope>NUCLEOTIDE SEQUENCE</scope>
</reference>
<evidence type="ECO:0000313" key="1">
    <source>
        <dbReference type="EMBL" id="CAB1423616.1"/>
    </source>
</evidence>
<protein>
    <submittedName>
        <fullName evidence="1">Uncharacterized protein</fullName>
    </submittedName>
</protein>
<comment type="caution">
    <text evidence="1">The sequence shown here is derived from an EMBL/GenBank/DDBJ whole genome shotgun (WGS) entry which is preliminary data.</text>
</comment>
<organism evidence="1 2">
    <name type="scientific">Pleuronectes platessa</name>
    <name type="common">European plaice</name>
    <dbReference type="NCBI Taxonomy" id="8262"/>
    <lineage>
        <taxon>Eukaryota</taxon>
        <taxon>Metazoa</taxon>
        <taxon>Chordata</taxon>
        <taxon>Craniata</taxon>
        <taxon>Vertebrata</taxon>
        <taxon>Euteleostomi</taxon>
        <taxon>Actinopterygii</taxon>
        <taxon>Neopterygii</taxon>
        <taxon>Teleostei</taxon>
        <taxon>Neoteleostei</taxon>
        <taxon>Acanthomorphata</taxon>
        <taxon>Carangaria</taxon>
        <taxon>Pleuronectiformes</taxon>
        <taxon>Pleuronectoidei</taxon>
        <taxon>Pleuronectidae</taxon>
        <taxon>Pleuronectes</taxon>
    </lineage>
</organism>
<name>A0A9N7YFF6_PLEPL</name>
<proteinExistence type="predicted"/>
<dbReference type="Proteomes" id="UP001153269">
    <property type="component" value="Unassembled WGS sequence"/>
</dbReference>
<evidence type="ECO:0000313" key="2">
    <source>
        <dbReference type="Proteomes" id="UP001153269"/>
    </source>
</evidence>
<accession>A0A9N7YFF6</accession>